<feature type="coiled-coil region" evidence="1">
    <location>
        <begin position="63"/>
        <end position="90"/>
    </location>
</feature>
<evidence type="ECO:0000256" key="1">
    <source>
        <dbReference type="SAM" id="Coils"/>
    </source>
</evidence>
<accession>A0A5A7UMN9</accession>
<name>A0A5A7UMN9_CUCMM</name>
<protein>
    <recommendedName>
        <fullName evidence="6">Zinc finger protein ZPR1-like protein</fullName>
    </recommendedName>
</protein>
<reference evidence="4 5" key="1">
    <citation type="submission" date="2019-08" db="EMBL/GenBank/DDBJ databases">
        <title>Draft genome sequences of two oriental melons (Cucumis melo L. var makuwa).</title>
        <authorList>
            <person name="Kwon S.-Y."/>
        </authorList>
    </citation>
    <scope>NUCLEOTIDE SEQUENCE [LARGE SCALE GENOMIC DNA]</scope>
    <source>
        <strain evidence="5">cv. Chang Bougi</strain>
        <strain evidence="4">cv. SW 3</strain>
        <tissue evidence="2">Leaf</tissue>
    </source>
</reference>
<dbReference type="Proteomes" id="UP000321393">
    <property type="component" value="Unassembled WGS sequence"/>
</dbReference>
<dbReference type="AlphaFoldDB" id="A0A5A7UMN9"/>
<sequence>MLELQSKPTLKDTQPLSSDKICEMLLGRQSSYSKGFGWGHKSKARKTAGMSSSSTLYSQSTIELQLQAALDQAMQQIEEHIRNHNVLALEVERMRKFIEYISWAQQGSPHDPYSAIRIYVSIILKFLN</sequence>
<dbReference type="EMBL" id="SSTE01008534">
    <property type="protein sequence ID" value="KAA0055526.1"/>
    <property type="molecule type" value="Genomic_DNA"/>
</dbReference>
<dbReference type="Proteomes" id="UP000321947">
    <property type="component" value="Unassembled WGS sequence"/>
</dbReference>
<keyword evidence="1" id="KW-0175">Coiled coil</keyword>
<evidence type="ECO:0000313" key="5">
    <source>
        <dbReference type="Proteomes" id="UP000321947"/>
    </source>
</evidence>
<evidence type="ECO:0000313" key="3">
    <source>
        <dbReference type="EMBL" id="TYJ95723.1"/>
    </source>
</evidence>
<gene>
    <name evidence="3" type="ORF">E5676_scaffold282G00240</name>
    <name evidence="2" type="ORF">E6C27_scaffold221G001080</name>
</gene>
<organism evidence="2 4">
    <name type="scientific">Cucumis melo var. makuwa</name>
    <name type="common">Oriental melon</name>
    <dbReference type="NCBI Taxonomy" id="1194695"/>
    <lineage>
        <taxon>Eukaryota</taxon>
        <taxon>Viridiplantae</taxon>
        <taxon>Streptophyta</taxon>
        <taxon>Embryophyta</taxon>
        <taxon>Tracheophyta</taxon>
        <taxon>Spermatophyta</taxon>
        <taxon>Magnoliopsida</taxon>
        <taxon>eudicotyledons</taxon>
        <taxon>Gunneridae</taxon>
        <taxon>Pentapetalae</taxon>
        <taxon>rosids</taxon>
        <taxon>fabids</taxon>
        <taxon>Cucurbitales</taxon>
        <taxon>Cucurbitaceae</taxon>
        <taxon>Benincaseae</taxon>
        <taxon>Cucumis</taxon>
    </lineage>
</organism>
<evidence type="ECO:0008006" key="6">
    <source>
        <dbReference type="Google" id="ProtNLM"/>
    </source>
</evidence>
<proteinExistence type="predicted"/>
<evidence type="ECO:0000313" key="2">
    <source>
        <dbReference type="EMBL" id="KAA0055526.1"/>
    </source>
</evidence>
<dbReference type="OrthoDB" id="1921870at2759"/>
<comment type="caution">
    <text evidence="2">The sequence shown here is derived from an EMBL/GenBank/DDBJ whole genome shotgun (WGS) entry which is preliminary data.</text>
</comment>
<evidence type="ECO:0000313" key="4">
    <source>
        <dbReference type="Proteomes" id="UP000321393"/>
    </source>
</evidence>
<dbReference type="EMBL" id="SSTD01020087">
    <property type="protein sequence ID" value="TYJ95723.1"/>
    <property type="molecule type" value="Genomic_DNA"/>
</dbReference>